<sequence>MENSVSEAKDIITSYHGPNLRIMEVCGTHTHEIFRLGIRKLLPESIRLISGPGCPVCVTPVGYIDEAILLALKHHAVICTFGDLIRVPGSEMSLAGARQQGAEIKMVYSPLDSEEYSKEHPEKNVVFLAVGFETTTPAACLAVKKARKDGLQNYSLLVANKTMPNAYLALKDSADAFLYPGHVNAIAGTAVCEELVKEGISGVVTGFTAGELLTALAVILKLSAAGKPFFRNCYPRVVRPDGNPAAQAVMREVMEPCDTEWRGLGIIRGSGLRLREPYHSFDARLRYALPKITGHSSLLCRCGEVLQGKCRPNDCKVFGTGCTPQHPIGACMVSNEGACSAYYQYGGTENG</sequence>
<dbReference type="GO" id="GO:0070025">
    <property type="term" value="F:carbon monoxide binding"/>
    <property type="evidence" value="ECO:0007669"/>
    <property type="project" value="TreeGrafter"/>
</dbReference>
<dbReference type="PIRSF" id="PIRSF005622">
    <property type="entry name" value="Hydrgn_mat_hypD"/>
    <property type="match status" value="1"/>
</dbReference>
<gene>
    <name evidence="4" type="primary">hypD</name>
    <name evidence="4" type="ORF">GJQ69_08535</name>
</gene>
<evidence type="ECO:0000256" key="1">
    <source>
        <dbReference type="ARBA" id="ARBA00007888"/>
    </source>
</evidence>
<reference evidence="4 5" key="1">
    <citation type="submission" date="2019-11" db="EMBL/GenBank/DDBJ databases">
        <authorList>
            <person name="Ren C."/>
            <person name="Wang H."/>
            <person name="Xu Y."/>
        </authorList>
    </citation>
    <scope>NUCLEOTIDE SEQUENCE [LARGE SCALE GENOMIC DNA]</scope>
    <source>
        <strain evidence="4 5">LBM 19010</strain>
    </source>
</reference>
<dbReference type="PANTHER" id="PTHR30149:SF0">
    <property type="entry name" value="HYDROGENASE MATURATION FACTOR HYPD"/>
    <property type="match status" value="1"/>
</dbReference>
<dbReference type="Pfam" id="PF01924">
    <property type="entry name" value="HypD"/>
    <property type="match status" value="1"/>
</dbReference>
<dbReference type="GO" id="GO:0051539">
    <property type="term" value="F:4 iron, 4 sulfur cluster binding"/>
    <property type="evidence" value="ECO:0007669"/>
    <property type="project" value="TreeGrafter"/>
</dbReference>
<keyword evidence="2" id="KW-0479">Metal-binding</keyword>
<comment type="similarity">
    <text evidence="1">Belongs to the HypD family.</text>
</comment>
<accession>A0A859DSS4</accession>
<dbReference type="KEGG" id="clf:GJQ69_08535"/>
<dbReference type="Gene3D" id="6.10.20.100">
    <property type="match status" value="1"/>
</dbReference>
<evidence type="ECO:0000256" key="2">
    <source>
        <dbReference type="ARBA" id="ARBA00022723"/>
    </source>
</evidence>
<dbReference type="Proteomes" id="UP000501316">
    <property type="component" value="Chromosome"/>
</dbReference>
<keyword evidence="3" id="KW-0408">Iron</keyword>
<evidence type="ECO:0000313" key="5">
    <source>
        <dbReference type="Proteomes" id="UP000501316"/>
    </source>
</evidence>
<dbReference type="GO" id="GO:0005506">
    <property type="term" value="F:iron ion binding"/>
    <property type="evidence" value="ECO:0007669"/>
    <property type="project" value="TreeGrafter"/>
</dbReference>
<protein>
    <submittedName>
        <fullName evidence="4">Hydrogenase formation protein HypD</fullName>
    </submittedName>
</protein>
<name>A0A859DSS4_9FIRM</name>
<dbReference type="InterPro" id="IPR042243">
    <property type="entry name" value="HypD_1"/>
</dbReference>
<evidence type="ECO:0000256" key="3">
    <source>
        <dbReference type="ARBA" id="ARBA00023004"/>
    </source>
</evidence>
<dbReference type="RefSeq" id="WP_086035153.1">
    <property type="nucleotide sequence ID" value="NZ_CP046051.1"/>
</dbReference>
<dbReference type="AlphaFoldDB" id="A0A859DSS4"/>
<dbReference type="PANTHER" id="PTHR30149">
    <property type="entry name" value="HYDROGENASE PROTEIN ASSEMBLY PROTEIN HYPD"/>
    <property type="match status" value="1"/>
</dbReference>
<dbReference type="InterPro" id="IPR042244">
    <property type="entry name" value="HypD_2_sf"/>
</dbReference>
<proteinExistence type="inferred from homology"/>
<dbReference type="EMBL" id="CP046051">
    <property type="protein sequence ID" value="QKN24515.1"/>
    <property type="molecule type" value="Genomic_DNA"/>
</dbReference>
<organism evidence="4 5">
    <name type="scientific">Caproicibacterium lactatifermentans</name>
    <dbReference type="NCBI Taxonomy" id="2666138"/>
    <lineage>
        <taxon>Bacteria</taxon>
        <taxon>Bacillati</taxon>
        <taxon>Bacillota</taxon>
        <taxon>Clostridia</taxon>
        <taxon>Eubacteriales</taxon>
        <taxon>Oscillospiraceae</taxon>
        <taxon>Caproicibacterium</taxon>
    </lineage>
</organism>
<dbReference type="GO" id="GO:0051604">
    <property type="term" value="P:protein maturation"/>
    <property type="evidence" value="ECO:0007669"/>
    <property type="project" value="TreeGrafter"/>
</dbReference>
<dbReference type="NCBIfam" id="TIGR00075">
    <property type="entry name" value="hypD"/>
    <property type="match status" value="1"/>
</dbReference>
<dbReference type="Gene3D" id="3.40.50.11740">
    <property type="entry name" value="HypD, alpha/beta domain 2"/>
    <property type="match status" value="2"/>
</dbReference>
<dbReference type="InterPro" id="IPR002780">
    <property type="entry name" value="Hyd_form_HypD"/>
</dbReference>
<evidence type="ECO:0000313" key="4">
    <source>
        <dbReference type="EMBL" id="QKN24515.1"/>
    </source>
</evidence>